<feature type="transmembrane region" description="Helical" evidence="1">
    <location>
        <begin position="20"/>
        <end position="37"/>
    </location>
</feature>
<feature type="transmembrane region" description="Helical" evidence="1">
    <location>
        <begin position="153"/>
        <end position="169"/>
    </location>
</feature>
<dbReference type="RefSeq" id="WP_066106322.1">
    <property type="nucleotide sequence ID" value="NZ_JTJL01000013.1"/>
</dbReference>
<evidence type="ECO:0000256" key="1">
    <source>
        <dbReference type="SAM" id="Phobius"/>
    </source>
</evidence>
<sequence length="679" mass="79121">MIKKKICSDNIYFFSQTKMIVLGIIFLVSFLIYFFYIKDIMIVNSDHAYYVIAGKDIMSGNIFLDGWYGSTNTFYFLDVMYGLLGELFGYNINLIYVFSSLLWALTVSMVVYLTISLNDKMDNNKILLILTLIYTSCYFSQSIKIIAGAHLDILLLCFPFIYITSYLHIKNNLFKIDLKLIISSFLFFLAIFSDRLTLYFIISSIIFIYILNILKNKFYNKSISVLLKNFIFTIIIVFLEKIFEIVLRKSGSGIELYYSDDVIKIIPFEQLIDKIQFVFAEILYLFGIDIFNKPIFEVMIYIPRIFLLIFLVVCLFYSLPHITKKIINQIFLCMIILNISVLLLTDYVKIQEGIEYTSRIMYFLFFSLIILLSQVKFRFFYRDGINNNYSKINWNIYLKVFLVIILLITLVNVERKRADKFNTDEKFSQVINVLNDNKLTHGYGTFWLANITTLYSKLKIYVNPVANPTDLSKMKWLSFDTSRWKYANFILVDESKWDNISRETVIESVGEPDKEIKIQDITIMIYSKNIMPYINNSGSNESLDAWWNFEEGKSIHTIKVNDKHFFSVFAADNKGLFISDGEGQLIYGPYKPLSEGIYNITYIYSYEGNNVENGSVIGFVDAFSNSDKIEYKKSTIISGSDRITLKNVRVYKNCTDVELRAYANVSDLSIKEIIIEKAN</sequence>
<feature type="transmembrane region" description="Helical" evidence="1">
    <location>
        <begin position="326"/>
        <end position="348"/>
    </location>
</feature>
<comment type="caution">
    <text evidence="2">The sequence shown here is derived from an EMBL/GenBank/DDBJ whole genome shotgun (WGS) entry which is preliminary data.</text>
</comment>
<evidence type="ECO:0000313" key="3">
    <source>
        <dbReference type="Proteomes" id="UP000092649"/>
    </source>
</evidence>
<feature type="transmembrane region" description="Helical" evidence="1">
    <location>
        <begin position="298"/>
        <end position="320"/>
    </location>
</feature>
<keyword evidence="1" id="KW-0472">Membrane</keyword>
<reference evidence="2 3" key="1">
    <citation type="submission" date="2014-11" db="EMBL/GenBank/DDBJ databases">
        <title>Pan-genome of Gallibacterium spp.</title>
        <authorList>
            <person name="Kudirkiene E."/>
            <person name="Bojesen A.M."/>
        </authorList>
    </citation>
    <scope>NUCLEOTIDE SEQUENCE [LARGE SCALE GENOMIC DNA]</scope>
    <source>
        <strain evidence="2 3">F150</strain>
    </source>
</reference>
<name>A0A1A7P0M6_9PAST</name>
<dbReference type="AlphaFoldDB" id="A0A1A7P0M6"/>
<protein>
    <submittedName>
        <fullName evidence="2">Uncharacterized protein</fullName>
    </submittedName>
</protein>
<keyword evidence="1" id="KW-1133">Transmembrane helix</keyword>
<feature type="transmembrane region" description="Helical" evidence="1">
    <location>
        <begin position="198"/>
        <end position="214"/>
    </location>
</feature>
<keyword evidence="1" id="KW-0812">Transmembrane</keyword>
<gene>
    <name evidence="2" type="ORF">QS62_04070</name>
</gene>
<keyword evidence="3" id="KW-1185">Reference proteome</keyword>
<evidence type="ECO:0000313" key="2">
    <source>
        <dbReference type="EMBL" id="OBW95301.1"/>
    </source>
</evidence>
<feature type="transmembrane region" description="Helical" evidence="1">
    <location>
        <begin position="396"/>
        <end position="413"/>
    </location>
</feature>
<feature type="transmembrane region" description="Helical" evidence="1">
    <location>
        <begin position="360"/>
        <end position="381"/>
    </location>
</feature>
<proteinExistence type="predicted"/>
<feature type="transmembrane region" description="Helical" evidence="1">
    <location>
        <begin position="127"/>
        <end position="147"/>
    </location>
</feature>
<feature type="transmembrane region" description="Helical" evidence="1">
    <location>
        <begin position="226"/>
        <end position="247"/>
    </location>
</feature>
<accession>A0A1A7P0M6</accession>
<dbReference type="Proteomes" id="UP000092649">
    <property type="component" value="Unassembled WGS sequence"/>
</dbReference>
<feature type="transmembrane region" description="Helical" evidence="1">
    <location>
        <begin position="94"/>
        <end position="115"/>
    </location>
</feature>
<dbReference type="EMBL" id="JTJL01000013">
    <property type="protein sequence ID" value="OBW95301.1"/>
    <property type="molecule type" value="Genomic_DNA"/>
</dbReference>
<organism evidence="2 3">
    <name type="scientific">Gallibacterium salpingitidis</name>
    <dbReference type="NCBI Taxonomy" id="505341"/>
    <lineage>
        <taxon>Bacteria</taxon>
        <taxon>Pseudomonadati</taxon>
        <taxon>Pseudomonadota</taxon>
        <taxon>Gammaproteobacteria</taxon>
        <taxon>Pasteurellales</taxon>
        <taxon>Pasteurellaceae</taxon>
        <taxon>Gallibacterium</taxon>
    </lineage>
</organism>